<reference evidence="2 4" key="3">
    <citation type="journal article" date="2011" name="Nat. Chem. Biol.">
        <title>Reveromycin A biosynthesis uses RevG and RevJ for stereospecific spiroacetal formation.</title>
        <authorList>
            <person name="Takahashi S."/>
            <person name="Toyoda A."/>
            <person name="Sekiyama Y."/>
            <person name="Takagi H."/>
            <person name="Nogawa T."/>
            <person name="Uramoto M."/>
            <person name="Suzuki R."/>
            <person name="Koshino H."/>
            <person name="Kumano T."/>
            <person name="Panthee S."/>
            <person name="Dairi T."/>
            <person name="Ishikawa J."/>
            <person name="Ikeda H."/>
            <person name="Sakaki Y."/>
            <person name="Osada H."/>
        </authorList>
    </citation>
    <scope>NUCLEOTIDE SEQUENCE</scope>
    <source>
        <strain evidence="2 4">SN-593</strain>
    </source>
</reference>
<evidence type="ECO:0008006" key="5">
    <source>
        <dbReference type="Google" id="ProtNLM"/>
    </source>
</evidence>
<feature type="region of interest" description="Disordered" evidence="1">
    <location>
        <begin position="295"/>
        <end position="322"/>
    </location>
</feature>
<organism evidence="2">
    <name type="scientific">Actinacidiphila reveromycinica</name>
    <dbReference type="NCBI Taxonomy" id="659352"/>
    <lineage>
        <taxon>Bacteria</taxon>
        <taxon>Bacillati</taxon>
        <taxon>Actinomycetota</taxon>
        <taxon>Actinomycetes</taxon>
        <taxon>Kitasatosporales</taxon>
        <taxon>Streptomycetaceae</taxon>
        <taxon>Actinacidiphila</taxon>
    </lineage>
</organism>
<dbReference type="Proteomes" id="UP000595703">
    <property type="component" value="Chromosome"/>
</dbReference>
<proteinExistence type="predicted"/>
<feature type="compositionally biased region" description="Basic and acidic residues" evidence="1">
    <location>
        <begin position="298"/>
        <end position="316"/>
    </location>
</feature>
<evidence type="ECO:0000313" key="2">
    <source>
        <dbReference type="EMBL" id="BAK64659.1"/>
    </source>
</evidence>
<name>G1UDW3_9ACTN</name>
<evidence type="ECO:0000256" key="1">
    <source>
        <dbReference type="SAM" id="MobiDB-lite"/>
    </source>
</evidence>
<sequence length="322" mass="33936">MTISAVFGSKSALAALRAHRWASTTDTFSFADITPVHRAFPGVVEGAYDVAELALVTFLQALDNGRPVTLLPVTLLGRFQHHCLVTAKETAGLRADSLAGKRIGVRAWTQTTGVWVRGFLRDDHGVDVGDVEWVVYEGGHVDGFADPPYATRSTSGNTLPVDFLAGAVDAAILGNELPDDPRARTLLPDPARAAAGWYGRTGAIPVNHVVVASDDFARANAHLVAEVCEVLGASVPHPPAVSSSPDLHPRGFDALQPSLDLAGRYAYEQGIISRPITAAEVRARTEDLTGIDLGHIADPADRVDPADRAAPADRAEPAAPAG</sequence>
<dbReference type="Gene3D" id="3.40.190.10">
    <property type="entry name" value="Periplasmic binding protein-like II"/>
    <property type="match status" value="2"/>
</dbReference>
<dbReference type="AlphaFoldDB" id="G1UDW3"/>
<dbReference type="KEGG" id="arev:RVR_8672"/>
<evidence type="ECO:0000313" key="3">
    <source>
        <dbReference type="EMBL" id="BBB01316.1"/>
    </source>
</evidence>
<reference evidence="3 4" key="4">
    <citation type="journal article" date="2020" name="Sci. Rep.">
        <title>beta-carboline chemical signals induce reveromycin production through a LuxR family regulator in Streptomyces sp. SN-593.</title>
        <authorList>
            <person name="Panthee S."/>
            <person name="Kito N."/>
            <person name="Hayashi T."/>
            <person name="Shimizu T."/>
            <person name="Ishikawa J."/>
            <person name="Hamamoto H."/>
            <person name="Osada H."/>
            <person name="Takahashi S."/>
        </authorList>
    </citation>
    <scope>NUCLEOTIDE SEQUENCE [LARGE SCALE GENOMIC DNA]</scope>
    <source>
        <strain evidence="3 4">SN-593</strain>
    </source>
</reference>
<dbReference type="EMBL" id="AP018365">
    <property type="protein sequence ID" value="BBB01316.1"/>
    <property type="molecule type" value="Genomic_DNA"/>
</dbReference>
<protein>
    <recommendedName>
        <fullName evidence="5">4,5-dihydroxyphthalate decarboxylase</fullName>
    </recommendedName>
</protein>
<reference evidence="3 4" key="1">
    <citation type="journal article" date="2010" name="J. Bacteriol.">
        <title>Biochemical characterization of a novel indole prenyltransferase from Streptomyces sp. SN-593.</title>
        <authorList>
            <person name="Takahashi S."/>
            <person name="Takagi H."/>
            <person name="Toyoda A."/>
            <person name="Uramoto M."/>
            <person name="Nogawa T."/>
            <person name="Ueki M."/>
            <person name="Sakaki Y."/>
            <person name="Osada H."/>
        </authorList>
    </citation>
    <scope>NUCLEOTIDE SEQUENCE [LARGE SCALE GENOMIC DNA]</scope>
    <source>
        <strain evidence="3 4">SN-593</strain>
    </source>
</reference>
<keyword evidence="4" id="KW-1185">Reference proteome</keyword>
<accession>G1UDW3</accession>
<dbReference type="SUPFAM" id="SSF53850">
    <property type="entry name" value="Periplasmic binding protein-like II"/>
    <property type="match status" value="1"/>
</dbReference>
<dbReference type="EMBL" id="AB568601">
    <property type="protein sequence ID" value="BAK64659.1"/>
    <property type="molecule type" value="Genomic_DNA"/>
</dbReference>
<gene>
    <name evidence="3" type="ORF">RVR_8672</name>
</gene>
<reference evidence="3 4" key="2">
    <citation type="journal article" date="2011" name="J. Antibiot.">
        <title>Furaquinocins I and J: novel polyketide isoprenoid hybrid compounds from Streptomyces reveromyceticus SN-593.</title>
        <authorList>
            <person name="Panthee S."/>
            <person name="Takahashi S."/>
            <person name="Takagi H."/>
            <person name="Nogawa T."/>
            <person name="Oowada E."/>
            <person name="Uramoto M."/>
            <person name="Osada H."/>
        </authorList>
    </citation>
    <scope>NUCLEOTIDE SEQUENCE [LARGE SCALE GENOMIC DNA]</scope>
    <source>
        <strain evidence="3 4">SN-593</strain>
    </source>
</reference>
<dbReference type="RefSeq" id="WP_202237226.1">
    <property type="nucleotide sequence ID" value="NZ_AP018365.1"/>
</dbReference>
<evidence type="ECO:0000313" key="4">
    <source>
        <dbReference type="Proteomes" id="UP000595703"/>
    </source>
</evidence>